<evidence type="ECO:0000256" key="2">
    <source>
        <dbReference type="SAM" id="SignalP"/>
    </source>
</evidence>
<organism evidence="3 4">
    <name type="scientific">Thorsellia anophelis DSM 18579</name>
    <dbReference type="NCBI Taxonomy" id="1123402"/>
    <lineage>
        <taxon>Bacteria</taxon>
        <taxon>Pseudomonadati</taxon>
        <taxon>Pseudomonadota</taxon>
        <taxon>Gammaproteobacteria</taxon>
        <taxon>Enterobacterales</taxon>
        <taxon>Thorselliaceae</taxon>
        <taxon>Thorsellia</taxon>
    </lineage>
</organism>
<proteinExistence type="predicted"/>
<dbReference type="EMBL" id="FOHV01000025">
    <property type="protein sequence ID" value="SET42805.1"/>
    <property type="molecule type" value="Genomic_DNA"/>
</dbReference>
<feature type="signal peptide" evidence="2">
    <location>
        <begin position="1"/>
        <end position="21"/>
    </location>
</feature>
<keyword evidence="1" id="KW-0175">Coiled coil</keyword>
<feature type="chain" id="PRO_5017195088" evidence="2">
    <location>
        <begin position="22"/>
        <end position="420"/>
    </location>
</feature>
<dbReference type="AlphaFoldDB" id="A0A1I0EE32"/>
<accession>A0A1I0EE32</accession>
<feature type="coiled-coil region" evidence="1">
    <location>
        <begin position="334"/>
        <end position="361"/>
    </location>
</feature>
<protein>
    <submittedName>
        <fullName evidence="3">Uncharacterized protein</fullName>
    </submittedName>
</protein>
<sequence length="420" mass="48579">MKRIKNLIIMFSIISPFSQSAELFHFDKITKKGNFANEYVDMESLRNIFSTIDISLSDHQFKMGNFCEFDYVAKQMTDVEYYGSDRSAIISGGELAKFGFDFKENSSVLVPSSPHCNLFNHPPLLFNDNVVFFYDDFYVSYHKISANSANNTLDSNKGVAVGPSYPYLCYYNLYNYMIYKEDCRNLSLKSELLTSLSSKNSHLVYSLVQIPKQKNNQLERLLLIKQDGLNFPEDFPQSFPQKILDFSPNGFEYAYKMEGDRFTLIFNTPNNHEFKQIWQFDGKQIYLNDRVIPQTDEQNALLIGFDYNVKNNQLCYESAVEGAFYTHEITCVAKNTLSESYKSLIQELNQSKNKINFLSEIEPNKNETVKCNDSGCLDIQYRWEGNMTLEVSVSWSGGEDIYRFTQQGEYTTTEKINMAD</sequence>
<reference evidence="4" key="1">
    <citation type="submission" date="2016-10" db="EMBL/GenBank/DDBJ databases">
        <authorList>
            <person name="Varghese N."/>
            <person name="Submissions S."/>
        </authorList>
    </citation>
    <scope>NUCLEOTIDE SEQUENCE [LARGE SCALE GENOMIC DNA]</scope>
    <source>
        <strain evidence="4">DSM 18579</strain>
    </source>
</reference>
<keyword evidence="4" id="KW-1185">Reference proteome</keyword>
<evidence type="ECO:0000256" key="1">
    <source>
        <dbReference type="SAM" id="Coils"/>
    </source>
</evidence>
<dbReference type="Proteomes" id="UP000242642">
    <property type="component" value="Unassembled WGS sequence"/>
</dbReference>
<dbReference type="STRING" id="1123402.SAMN02583745_02324"/>
<name>A0A1I0EE32_9GAMM</name>
<gene>
    <name evidence="3" type="ORF">SAMN02583745_02324</name>
</gene>
<dbReference type="RefSeq" id="WP_093321266.1">
    <property type="nucleotide sequence ID" value="NZ_FOHV01000025.1"/>
</dbReference>
<evidence type="ECO:0000313" key="3">
    <source>
        <dbReference type="EMBL" id="SET42805.1"/>
    </source>
</evidence>
<keyword evidence="2" id="KW-0732">Signal</keyword>
<evidence type="ECO:0000313" key="4">
    <source>
        <dbReference type="Proteomes" id="UP000242642"/>
    </source>
</evidence>
<dbReference type="OrthoDB" id="6464522at2"/>